<keyword evidence="1" id="KW-0378">Hydrolase</keyword>
<sequence length="126" mass="13791">MPPVMRSSALVVARGIFGAHTAFWRFFAWWSIHMQTISDESIKLIKFLEGLRLQAYLCEAGVLTIGYGETAPHVGPLNSRKGGSVAIKTLETIPVLVAAVVREIAQPRDCPACHGRGRVCVGMLMR</sequence>
<evidence type="ECO:0000313" key="3">
    <source>
        <dbReference type="Proteomes" id="UP000000812"/>
    </source>
</evidence>
<dbReference type="eggNOG" id="COG3772">
    <property type="taxonomic scope" value="Bacteria"/>
</dbReference>
<accession>Q9PFW7</accession>
<evidence type="ECO:0000313" key="2">
    <source>
        <dbReference type="EMBL" id="AAF83350.1"/>
    </source>
</evidence>
<dbReference type="GO" id="GO:0016998">
    <property type="term" value="P:cell wall macromolecule catabolic process"/>
    <property type="evidence" value="ECO:0007669"/>
    <property type="project" value="InterPro"/>
</dbReference>
<dbReference type="SUPFAM" id="SSF53955">
    <property type="entry name" value="Lysozyme-like"/>
    <property type="match status" value="1"/>
</dbReference>
<dbReference type="GO" id="GO:0031640">
    <property type="term" value="P:killing of cells of another organism"/>
    <property type="evidence" value="ECO:0007669"/>
    <property type="project" value="UniProtKB-KW"/>
</dbReference>
<dbReference type="GO" id="GO:0042742">
    <property type="term" value="P:defense response to bacterium"/>
    <property type="evidence" value="ECO:0007669"/>
    <property type="project" value="UniProtKB-KW"/>
</dbReference>
<comment type="catalytic activity">
    <reaction evidence="1">
        <text>Hydrolysis of (1-&gt;4)-beta-linkages between N-acetylmuramic acid and N-acetyl-D-glucosamine residues in a peptidoglycan and between N-acetyl-D-glucosamine residues in chitodextrins.</text>
        <dbReference type="EC" id="3.2.1.17"/>
    </reaction>
</comment>
<comment type="similarity">
    <text evidence="1">Belongs to the glycosyl hydrolase 24 family.</text>
</comment>
<keyword evidence="1" id="KW-0929">Antimicrobial</keyword>
<gene>
    <name evidence="2" type="ordered locus">XF_0540</name>
</gene>
<name>Q9PFW7_XYLFA</name>
<dbReference type="EC" id="3.2.1.17" evidence="1"/>
<dbReference type="Pfam" id="PF00959">
    <property type="entry name" value="Phage_lysozyme"/>
    <property type="match status" value="1"/>
</dbReference>
<dbReference type="GO" id="GO:0009253">
    <property type="term" value="P:peptidoglycan catabolic process"/>
    <property type="evidence" value="ECO:0007669"/>
    <property type="project" value="InterPro"/>
</dbReference>
<dbReference type="Gene3D" id="1.10.1740.240">
    <property type="match status" value="1"/>
</dbReference>
<dbReference type="EMBL" id="AE003849">
    <property type="protein sequence ID" value="AAF83350.1"/>
    <property type="molecule type" value="Genomic_DNA"/>
</dbReference>
<dbReference type="GO" id="GO:0003796">
    <property type="term" value="F:lysozyme activity"/>
    <property type="evidence" value="ECO:0007669"/>
    <property type="project" value="UniProtKB-EC"/>
</dbReference>
<dbReference type="AlphaFoldDB" id="Q9PFW7"/>
<keyword evidence="1" id="KW-0081">Bacteriolytic enzyme</keyword>
<proteinExistence type="inferred from homology"/>
<dbReference type="Proteomes" id="UP000000812">
    <property type="component" value="Chromosome"/>
</dbReference>
<protein>
    <recommendedName>
        <fullName evidence="1">Lysozyme</fullName>
        <ecNumber evidence="1">3.2.1.17</ecNumber>
    </recommendedName>
</protein>
<dbReference type="InterPro" id="IPR023346">
    <property type="entry name" value="Lysozyme-like_dom_sf"/>
</dbReference>
<dbReference type="InterPro" id="IPR002196">
    <property type="entry name" value="Glyco_hydro_24"/>
</dbReference>
<evidence type="ECO:0000256" key="1">
    <source>
        <dbReference type="RuleBase" id="RU003788"/>
    </source>
</evidence>
<keyword evidence="1" id="KW-0326">Glycosidase</keyword>
<reference evidence="2 3" key="1">
    <citation type="journal article" date="2000" name="Nature">
        <title>The genome sequence of the plant pathogen Xylella fastidiosa.</title>
        <authorList>
            <person name="Simpson A.J."/>
            <person name="Reinach F.C."/>
            <person name="Arruda P."/>
            <person name="Abreu F.A."/>
            <person name="Acencio M."/>
            <person name="Alvarenga R."/>
            <person name="Alves L.M."/>
            <person name="Araya J.E."/>
            <person name="Baia G.S."/>
            <person name="Baptista C.S."/>
            <person name="Barros M.H."/>
            <person name="Bonaccorsi E.D."/>
            <person name="Bordin S."/>
            <person name="Bove J.M."/>
            <person name="Briones M.R."/>
            <person name="Bueno M.R."/>
            <person name="Camargo A.A."/>
            <person name="Camargo L.E."/>
            <person name="Carraro D.M."/>
            <person name="Carrer H."/>
            <person name="Colauto N.B."/>
            <person name="Colombo C."/>
            <person name="Costa F.F."/>
            <person name="Costa M.C."/>
            <person name="Costa-Neto C.M."/>
            <person name="Coutinho L.L."/>
            <person name="Cristofani M."/>
            <person name="Dias-Neto E."/>
            <person name="Docena C."/>
            <person name="El-Dorry H."/>
            <person name="Facincani A.P."/>
            <person name="Ferreira A.J."/>
            <person name="Ferreira V.C."/>
            <person name="Ferro J.A."/>
            <person name="Fraga J.S."/>
            <person name="Franca S.C."/>
            <person name="Franco M.C."/>
            <person name="Frohme M."/>
            <person name="Furlan L.R."/>
            <person name="Garnier M."/>
            <person name="Goldman G.H."/>
            <person name="Goldman M.H."/>
            <person name="Gomes S.L."/>
            <person name="Gruber A."/>
            <person name="Ho P.L."/>
            <person name="Hoheisel J.D."/>
            <person name="Junqueira M.L."/>
            <person name="Kemper E.L."/>
            <person name="Kitajima J.P."/>
            <person name="Krieger J.E."/>
            <person name="Kuramae E.E."/>
            <person name="Laigret F."/>
            <person name="Lambais M.R."/>
            <person name="Leite L.C."/>
            <person name="Lemos E.G."/>
            <person name="Lemos M.V."/>
            <person name="Lopes S.A."/>
            <person name="Lopes C.R."/>
            <person name="Machado J.A."/>
            <person name="Machado M.A."/>
            <person name="Madeira A.M."/>
            <person name="Madeira H.M."/>
            <person name="Marino C.L."/>
            <person name="Marques M.V."/>
            <person name="Martins E.A."/>
            <person name="Martins E.M."/>
            <person name="Matsukuma A.Y."/>
            <person name="Menck C.F."/>
            <person name="Miracca E.C."/>
            <person name="Miyaki C.Y."/>
            <person name="Monteriro-Vitorello C.B."/>
            <person name="Moon D.H."/>
            <person name="Nagai M.A."/>
            <person name="Nascimento A.L."/>
            <person name="Netto L.E."/>
            <person name="Nhani A.Jr."/>
            <person name="Nobrega F.G."/>
            <person name="Nunes L.R."/>
            <person name="Oliveira M.A."/>
            <person name="de Oliveira M.C."/>
            <person name="de Oliveira R.C."/>
            <person name="Palmieri D.A."/>
            <person name="Paris A."/>
            <person name="Peixoto B.R."/>
            <person name="Pereira G.A."/>
            <person name="Pereira H.A.Jr."/>
            <person name="Pesquero J.B."/>
            <person name="Quaggio R.B."/>
            <person name="Roberto P.G."/>
            <person name="Rodrigues V."/>
            <person name="de M Rosa A.J."/>
            <person name="de Rosa V.E.Jr."/>
            <person name="de Sa R.G."/>
            <person name="Santelli R.V."/>
            <person name="Sawasaki H.E."/>
            <person name="da Silva A.C."/>
            <person name="da Silva A.M."/>
            <person name="da Silva F.R."/>
            <person name="da Silva W.A.Jr."/>
            <person name="da Silveira J.F."/>
            <person name="Silvestri M.L."/>
            <person name="Siqueira W.J."/>
            <person name="de Souza A.A."/>
            <person name="de Souza A.P."/>
            <person name="Terenzi M.F."/>
            <person name="Truffi D."/>
            <person name="Tsai S.M."/>
            <person name="Tsuhako M.H."/>
            <person name="Vallada H."/>
            <person name="Van Sluys M.A."/>
            <person name="Verjovski-Almeida S."/>
            <person name="Vettore A.L."/>
            <person name="Zago M.A."/>
            <person name="Zatz M."/>
            <person name="Meidanis J."/>
            <person name="Setubal J.C."/>
        </authorList>
    </citation>
    <scope>NUCLEOTIDE SEQUENCE [LARGE SCALE GENOMIC DNA]</scope>
    <source>
        <strain evidence="2 3">9a5c</strain>
    </source>
</reference>
<organism evidence="2 3">
    <name type="scientific">Xylella fastidiosa (strain 9a5c)</name>
    <dbReference type="NCBI Taxonomy" id="160492"/>
    <lineage>
        <taxon>Bacteria</taxon>
        <taxon>Pseudomonadati</taxon>
        <taxon>Pseudomonadota</taxon>
        <taxon>Gammaproteobacteria</taxon>
        <taxon>Lysobacterales</taxon>
        <taxon>Lysobacteraceae</taxon>
        <taxon>Xylella</taxon>
    </lineage>
</organism>
<dbReference type="PIR" id="E82794">
    <property type="entry name" value="E82794"/>
</dbReference>
<dbReference type="KEGG" id="xfa:XF_0540"/>
<dbReference type="HOGENOM" id="CLU_1980773_0_0_6"/>